<feature type="region of interest" description="Disordered" evidence="1">
    <location>
        <begin position="244"/>
        <end position="265"/>
    </location>
</feature>
<dbReference type="AlphaFoldDB" id="A0A8J7K8B6"/>
<accession>A0A8J7K8B6</accession>
<protein>
    <recommendedName>
        <fullName evidence="4">Lipoprotein</fullName>
    </recommendedName>
</protein>
<organism evidence="2 3">
    <name type="scientific">Chitinilyticum piscinae</name>
    <dbReference type="NCBI Taxonomy" id="2866724"/>
    <lineage>
        <taxon>Bacteria</taxon>
        <taxon>Pseudomonadati</taxon>
        <taxon>Pseudomonadota</taxon>
        <taxon>Betaproteobacteria</taxon>
        <taxon>Neisseriales</taxon>
        <taxon>Chitinibacteraceae</taxon>
        <taxon>Chitinilyticum</taxon>
    </lineage>
</organism>
<reference evidence="2 3" key="1">
    <citation type="submission" date="2020-10" db="EMBL/GenBank/DDBJ databases">
        <title>The genome sequence of Chitinilyticum litopenaei 4Y14.</title>
        <authorList>
            <person name="Liu Y."/>
        </authorList>
    </citation>
    <scope>NUCLEOTIDE SEQUENCE [LARGE SCALE GENOMIC DNA]</scope>
    <source>
        <strain evidence="2 3">4Y14</strain>
    </source>
</reference>
<sequence length="265" mass="29254">MRVARPDWPFPCHLLLITLLLALLQLLSGCGNPGDGRYYPEEPASAVASAPFTLNGVWFPAGSITFRYESSPADISHAYALQPVWLDGLSLIGLNNRADTELFLTHPQLVEGWPCLEKVTARLEEGKVHLAYCTLPTGTTVHGIPMAADTRVSHTDAASLVWRWEISWQSDGQGWRGSYFCGEQYTRMSALGLSHIAKFDMELDEQRQLNSISINYCEPRNGEWEQKQLSIDCLNAPETHPALCQRNNSASAPASATAKAGRQPD</sequence>
<feature type="compositionally biased region" description="Low complexity" evidence="1">
    <location>
        <begin position="249"/>
        <end position="265"/>
    </location>
</feature>
<dbReference type="PROSITE" id="PS51257">
    <property type="entry name" value="PROKAR_LIPOPROTEIN"/>
    <property type="match status" value="1"/>
</dbReference>
<evidence type="ECO:0000256" key="1">
    <source>
        <dbReference type="SAM" id="MobiDB-lite"/>
    </source>
</evidence>
<evidence type="ECO:0000313" key="2">
    <source>
        <dbReference type="EMBL" id="MBE9609268.1"/>
    </source>
</evidence>
<name>A0A8J7K8B6_9NEIS</name>
<dbReference type="EMBL" id="JADFUA010000003">
    <property type="protein sequence ID" value="MBE9609268.1"/>
    <property type="molecule type" value="Genomic_DNA"/>
</dbReference>
<keyword evidence="3" id="KW-1185">Reference proteome</keyword>
<gene>
    <name evidence="2" type="ORF">INR99_07895</name>
</gene>
<proteinExistence type="predicted"/>
<dbReference type="RefSeq" id="WP_194115776.1">
    <property type="nucleotide sequence ID" value="NZ_JADFUA010000003.1"/>
</dbReference>
<comment type="caution">
    <text evidence="2">The sequence shown here is derived from an EMBL/GenBank/DDBJ whole genome shotgun (WGS) entry which is preliminary data.</text>
</comment>
<evidence type="ECO:0000313" key="3">
    <source>
        <dbReference type="Proteomes" id="UP000604481"/>
    </source>
</evidence>
<evidence type="ECO:0008006" key="4">
    <source>
        <dbReference type="Google" id="ProtNLM"/>
    </source>
</evidence>
<dbReference type="Proteomes" id="UP000604481">
    <property type="component" value="Unassembled WGS sequence"/>
</dbReference>